<comment type="caution">
    <text evidence="1">The sequence shown here is derived from an EMBL/GenBank/DDBJ whole genome shotgun (WGS) entry which is preliminary data.</text>
</comment>
<dbReference type="EMBL" id="BAAAUX010000005">
    <property type="protein sequence ID" value="GAA2778144.1"/>
    <property type="molecule type" value="Genomic_DNA"/>
</dbReference>
<protein>
    <submittedName>
        <fullName evidence="1">Uncharacterized protein</fullName>
    </submittedName>
</protein>
<gene>
    <name evidence="1" type="ORF">GCM10010470_09180</name>
</gene>
<proteinExistence type="predicted"/>
<keyword evidence="2" id="KW-1185">Reference proteome</keyword>
<dbReference type="Proteomes" id="UP001500979">
    <property type="component" value="Unassembled WGS sequence"/>
</dbReference>
<accession>A0ABN3V8A8</accession>
<evidence type="ECO:0000313" key="1">
    <source>
        <dbReference type="EMBL" id="GAA2778144.1"/>
    </source>
</evidence>
<sequence>MKVYRKQMDDIHYGEIVAGDTEGWWRVLLADVRHDDTVVLTVRNTSTGEMGELRGNALDYRDVAA</sequence>
<evidence type="ECO:0000313" key="2">
    <source>
        <dbReference type="Proteomes" id="UP001500979"/>
    </source>
</evidence>
<reference evidence="1 2" key="1">
    <citation type="journal article" date="2019" name="Int. J. Syst. Evol. Microbiol.">
        <title>The Global Catalogue of Microorganisms (GCM) 10K type strain sequencing project: providing services to taxonomists for standard genome sequencing and annotation.</title>
        <authorList>
            <consortium name="The Broad Institute Genomics Platform"/>
            <consortium name="The Broad Institute Genome Sequencing Center for Infectious Disease"/>
            <person name="Wu L."/>
            <person name="Ma J."/>
        </authorList>
    </citation>
    <scope>NUCLEOTIDE SEQUENCE [LARGE SCALE GENOMIC DNA]</scope>
    <source>
        <strain evidence="1 2">JCM 9383</strain>
    </source>
</reference>
<organism evidence="1 2">
    <name type="scientific">Saccharopolyspora taberi</name>
    <dbReference type="NCBI Taxonomy" id="60895"/>
    <lineage>
        <taxon>Bacteria</taxon>
        <taxon>Bacillati</taxon>
        <taxon>Actinomycetota</taxon>
        <taxon>Actinomycetes</taxon>
        <taxon>Pseudonocardiales</taxon>
        <taxon>Pseudonocardiaceae</taxon>
        <taxon>Saccharopolyspora</taxon>
    </lineage>
</organism>
<name>A0ABN3V8A8_9PSEU</name>